<comment type="similarity">
    <text evidence="1 7">Belongs to the acylphosphatase family.</text>
</comment>
<feature type="active site" evidence="5">
    <location>
        <position position="53"/>
    </location>
</feature>
<dbReference type="PROSITE" id="PS00151">
    <property type="entry name" value="ACYLPHOSPHATASE_2"/>
    <property type="match status" value="1"/>
</dbReference>
<proteinExistence type="inferred from homology"/>
<keyword evidence="10" id="KW-1185">Reference proteome</keyword>
<organism evidence="9 10">
    <name type="scientific">Vreelandella rituensis</name>
    <dbReference type="NCBI Taxonomy" id="2282306"/>
    <lineage>
        <taxon>Bacteria</taxon>
        <taxon>Pseudomonadati</taxon>
        <taxon>Pseudomonadota</taxon>
        <taxon>Gammaproteobacteria</taxon>
        <taxon>Oceanospirillales</taxon>
        <taxon>Halomonadaceae</taxon>
        <taxon>Vreelandella</taxon>
    </lineage>
</organism>
<dbReference type="PROSITE" id="PS00150">
    <property type="entry name" value="ACYLPHOSPHATASE_1"/>
    <property type="match status" value="1"/>
</dbReference>
<dbReference type="NCBIfam" id="NF011000">
    <property type="entry name" value="PRK14426.1"/>
    <property type="match status" value="1"/>
</dbReference>
<dbReference type="EMBL" id="QPIJ01000018">
    <property type="protein sequence ID" value="RCV92077.1"/>
    <property type="molecule type" value="Genomic_DNA"/>
</dbReference>
<dbReference type="PANTHER" id="PTHR47268:SF4">
    <property type="entry name" value="ACYLPHOSPHATASE"/>
    <property type="match status" value="1"/>
</dbReference>
<dbReference type="InterPro" id="IPR001792">
    <property type="entry name" value="Acylphosphatase-like_dom"/>
</dbReference>
<evidence type="ECO:0000313" key="10">
    <source>
        <dbReference type="Proteomes" id="UP000253204"/>
    </source>
</evidence>
<protein>
    <recommendedName>
        <fullName evidence="3 5">Acylphosphatase</fullName>
        <ecNumber evidence="2 5">3.6.1.7</ecNumber>
    </recommendedName>
</protein>
<name>A0A368U6J8_9GAMM</name>
<dbReference type="PROSITE" id="PS51160">
    <property type="entry name" value="ACYLPHOSPHATASE_3"/>
    <property type="match status" value="1"/>
</dbReference>
<sequence length="106" mass="11858">MSQSSTNSSRADSSRTEQCCTRAWVTGKVQGVWFRNATQEQALQRDITGYAKNLPDGRVEVLLCGQPGAVRELSEWLWQGPEKAHVTHVEFEVLETTHVPDHFSTG</sequence>
<dbReference type="EC" id="3.6.1.7" evidence="2 5"/>
<evidence type="ECO:0000256" key="2">
    <source>
        <dbReference type="ARBA" id="ARBA00012150"/>
    </source>
</evidence>
<dbReference type="OrthoDB" id="5295388at2"/>
<dbReference type="NCBIfam" id="NF011022">
    <property type="entry name" value="PRK14451.1"/>
    <property type="match status" value="1"/>
</dbReference>
<evidence type="ECO:0000259" key="8">
    <source>
        <dbReference type="PROSITE" id="PS51160"/>
    </source>
</evidence>
<accession>A0A368U6J8</accession>
<evidence type="ECO:0000256" key="5">
    <source>
        <dbReference type="PROSITE-ProRule" id="PRU00520"/>
    </source>
</evidence>
<reference evidence="9 10" key="1">
    <citation type="submission" date="2018-07" db="EMBL/GenBank/DDBJ databases">
        <title>Halomonas rutogse sp. nov., isolated from Lake TangqianCo on Tibetan Plateau.</title>
        <authorList>
            <person name="Lu H."/>
            <person name="Xing P."/>
            <person name="Wu Q."/>
        </authorList>
    </citation>
    <scope>NUCLEOTIDE SEQUENCE [LARGE SCALE GENOMIC DNA]</scope>
    <source>
        <strain evidence="9 10">TQ8S</strain>
    </source>
</reference>
<comment type="catalytic activity">
    <reaction evidence="4 5 6">
        <text>an acyl phosphate + H2O = a carboxylate + phosphate + H(+)</text>
        <dbReference type="Rhea" id="RHEA:14965"/>
        <dbReference type="ChEBI" id="CHEBI:15377"/>
        <dbReference type="ChEBI" id="CHEBI:15378"/>
        <dbReference type="ChEBI" id="CHEBI:29067"/>
        <dbReference type="ChEBI" id="CHEBI:43474"/>
        <dbReference type="ChEBI" id="CHEBI:59918"/>
        <dbReference type="EC" id="3.6.1.7"/>
    </reaction>
</comment>
<feature type="domain" description="Acylphosphatase-like" evidence="8">
    <location>
        <begin position="20"/>
        <end position="106"/>
    </location>
</feature>
<dbReference type="Proteomes" id="UP000253204">
    <property type="component" value="Unassembled WGS sequence"/>
</dbReference>
<dbReference type="InterPro" id="IPR036046">
    <property type="entry name" value="Acylphosphatase-like_dom_sf"/>
</dbReference>
<dbReference type="Gene3D" id="3.30.70.100">
    <property type="match status" value="1"/>
</dbReference>
<dbReference type="RefSeq" id="WP_114486675.1">
    <property type="nucleotide sequence ID" value="NZ_CBCSHM010000021.1"/>
</dbReference>
<evidence type="ECO:0000256" key="4">
    <source>
        <dbReference type="ARBA" id="ARBA00047645"/>
    </source>
</evidence>
<evidence type="ECO:0000256" key="1">
    <source>
        <dbReference type="ARBA" id="ARBA00005614"/>
    </source>
</evidence>
<feature type="active site" evidence="5">
    <location>
        <position position="35"/>
    </location>
</feature>
<dbReference type="SUPFAM" id="SSF54975">
    <property type="entry name" value="Acylphosphatase/BLUF domain-like"/>
    <property type="match status" value="1"/>
</dbReference>
<dbReference type="InterPro" id="IPR020456">
    <property type="entry name" value="Acylphosphatase"/>
</dbReference>
<dbReference type="GO" id="GO:0003998">
    <property type="term" value="F:acylphosphatase activity"/>
    <property type="evidence" value="ECO:0007669"/>
    <property type="project" value="UniProtKB-EC"/>
</dbReference>
<evidence type="ECO:0000256" key="7">
    <source>
        <dbReference type="RuleBase" id="RU004168"/>
    </source>
</evidence>
<evidence type="ECO:0000256" key="6">
    <source>
        <dbReference type="RuleBase" id="RU000553"/>
    </source>
</evidence>
<keyword evidence="5 6" id="KW-0378">Hydrolase</keyword>
<evidence type="ECO:0000256" key="3">
    <source>
        <dbReference type="ARBA" id="ARBA00015991"/>
    </source>
</evidence>
<comment type="caution">
    <text evidence="9">The sequence shown here is derived from an EMBL/GenBank/DDBJ whole genome shotgun (WGS) entry which is preliminary data.</text>
</comment>
<dbReference type="Pfam" id="PF00708">
    <property type="entry name" value="Acylphosphatase"/>
    <property type="match status" value="1"/>
</dbReference>
<dbReference type="AlphaFoldDB" id="A0A368U6J8"/>
<dbReference type="PANTHER" id="PTHR47268">
    <property type="entry name" value="ACYLPHOSPHATASE"/>
    <property type="match status" value="1"/>
</dbReference>
<gene>
    <name evidence="9" type="ORF">DU506_09360</name>
</gene>
<evidence type="ECO:0000313" key="9">
    <source>
        <dbReference type="EMBL" id="RCV92077.1"/>
    </source>
</evidence>
<dbReference type="InterPro" id="IPR017968">
    <property type="entry name" value="Acylphosphatase_CS"/>
</dbReference>